<keyword evidence="2" id="KW-1185">Reference proteome</keyword>
<accession>A0AAN9NYP1</accession>
<sequence length="147" mass="16654">MKMGPDELYLVTRFLKLTQKLQLWVRPGWCSKNVLTFLNAPFSSGGSIMDSCTAVDQPNEDREKGVTLILTGSYTNKLSLGLILILQSLDTVVFVNYLEMQVAWTIKFLNHMALNSETKLGVPSMKKVLRFYILVTDTDAESLMKER</sequence>
<dbReference type="Proteomes" id="UP001374584">
    <property type="component" value="Unassembled WGS sequence"/>
</dbReference>
<dbReference type="AlphaFoldDB" id="A0AAN9NYP1"/>
<gene>
    <name evidence="1" type="ORF">VNO80_04923</name>
</gene>
<comment type="caution">
    <text evidence="1">The sequence shown here is derived from an EMBL/GenBank/DDBJ whole genome shotgun (WGS) entry which is preliminary data.</text>
</comment>
<dbReference type="EMBL" id="JAYMYR010000002">
    <property type="protein sequence ID" value="KAK7379462.1"/>
    <property type="molecule type" value="Genomic_DNA"/>
</dbReference>
<proteinExistence type="predicted"/>
<protein>
    <submittedName>
        <fullName evidence="1">Uncharacterized protein</fullName>
    </submittedName>
</protein>
<organism evidence="1 2">
    <name type="scientific">Phaseolus coccineus</name>
    <name type="common">Scarlet runner bean</name>
    <name type="synonym">Phaseolus multiflorus</name>
    <dbReference type="NCBI Taxonomy" id="3886"/>
    <lineage>
        <taxon>Eukaryota</taxon>
        <taxon>Viridiplantae</taxon>
        <taxon>Streptophyta</taxon>
        <taxon>Embryophyta</taxon>
        <taxon>Tracheophyta</taxon>
        <taxon>Spermatophyta</taxon>
        <taxon>Magnoliopsida</taxon>
        <taxon>eudicotyledons</taxon>
        <taxon>Gunneridae</taxon>
        <taxon>Pentapetalae</taxon>
        <taxon>rosids</taxon>
        <taxon>fabids</taxon>
        <taxon>Fabales</taxon>
        <taxon>Fabaceae</taxon>
        <taxon>Papilionoideae</taxon>
        <taxon>50 kb inversion clade</taxon>
        <taxon>NPAAA clade</taxon>
        <taxon>indigoferoid/millettioid clade</taxon>
        <taxon>Phaseoleae</taxon>
        <taxon>Phaseolus</taxon>
    </lineage>
</organism>
<name>A0AAN9NYP1_PHACN</name>
<evidence type="ECO:0000313" key="2">
    <source>
        <dbReference type="Proteomes" id="UP001374584"/>
    </source>
</evidence>
<reference evidence="1 2" key="1">
    <citation type="submission" date="2024-01" db="EMBL/GenBank/DDBJ databases">
        <title>The genomes of 5 underutilized Papilionoideae crops provide insights into root nodulation and disease resistanc.</title>
        <authorList>
            <person name="Jiang F."/>
        </authorList>
    </citation>
    <scope>NUCLEOTIDE SEQUENCE [LARGE SCALE GENOMIC DNA]</scope>
    <source>
        <strain evidence="1">JINMINGXINNONG_FW02</strain>
        <tissue evidence="1">Leaves</tissue>
    </source>
</reference>
<evidence type="ECO:0000313" key="1">
    <source>
        <dbReference type="EMBL" id="KAK7379462.1"/>
    </source>
</evidence>